<accession>A0ABQ5CRS9</accession>
<dbReference type="Proteomes" id="UP001151760">
    <property type="component" value="Unassembled WGS sequence"/>
</dbReference>
<organism evidence="1 2">
    <name type="scientific">Tanacetum coccineum</name>
    <dbReference type="NCBI Taxonomy" id="301880"/>
    <lineage>
        <taxon>Eukaryota</taxon>
        <taxon>Viridiplantae</taxon>
        <taxon>Streptophyta</taxon>
        <taxon>Embryophyta</taxon>
        <taxon>Tracheophyta</taxon>
        <taxon>Spermatophyta</taxon>
        <taxon>Magnoliopsida</taxon>
        <taxon>eudicotyledons</taxon>
        <taxon>Gunneridae</taxon>
        <taxon>Pentapetalae</taxon>
        <taxon>asterids</taxon>
        <taxon>campanulids</taxon>
        <taxon>Asterales</taxon>
        <taxon>Asteraceae</taxon>
        <taxon>Asteroideae</taxon>
        <taxon>Anthemideae</taxon>
        <taxon>Anthemidinae</taxon>
        <taxon>Tanacetum</taxon>
    </lineage>
</organism>
<proteinExistence type="predicted"/>
<sequence>MTDLGPLNYFIGVSAQRSTNCNPFRTPIDTDSKLGFNGDHVSDSTLYRSLVGALQYFTFTRTDLSYVIHQATLSRSSAEAEYRGVANVFAETTCSSNLVCELHAPVFTPLCLELVSIRTVCAD</sequence>
<evidence type="ECO:0000313" key="2">
    <source>
        <dbReference type="Proteomes" id="UP001151760"/>
    </source>
</evidence>
<reference evidence="1" key="1">
    <citation type="journal article" date="2022" name="Int. J. Mol. Sci.">
        <title>Draft Genome of Tanacetum Coccineum: Genomic Comparison of Closely Related Tanacetum-Family Plants.</title>
        <authorList>
            <person name="Yamashiro T."/>
            <person name="Shiraishi A."/>
            <person name="Nakayama K."/>
            <person name="Satake H."/>
        </authorList>
    </citation>
    <scope>NUCLEOTIDE SEQUENCE</scope>
</reference>
<name>A0ABQ5CRS9_9ASTR</name>
<comment type="caution">
    <text evidence="1">The sequence shown here is derived from an EMBL/GenBank/DDBJ whole genome shotgun (WGS) entry which is preliminary data.</text>
</comment>
<dbReference type="EMBL" id="BQNB010014559">
    <property type="protein sequence ID" value="GJT29633.1"/>
    <property type="molecule type" value="Genomic_DNA"/>
</dbReference>
<dbReference type="PANTHER" id="PTHR11439">
    <property type="entry name" value="GAG-POL-RELATED RETROTRANSPOSON"/>
    <property type="match status" value="1"/>
</dbReference>
<reference evidence="1" key="2">
    <citation type="submission" date="2022-01" db="EMBL/GenBank/DDBJ databases">
        <authorList>
            <person name="Yamashiro T."/>
            <person name="Shiraishi A."/>
            <person name="Satake H."/>
            <person name="Nakayama K."/>
        </authorList>
    </citation>
    <scope>NUCLEOTIDE SEQUENCE</scope>
</reference>
<dbReference type="PANTHER" id="PTHR11439:SF524">
    <property type="entry name" value="RNA-DIRECTED DNA POLYMERASE, PROTEIN KINASE RLK-PELLE-DLSV FAMILY"/>
    <property type="match status" value="1"/>
</dbReference>
<evidence type="ECO:0000313" key="1">
    <source>
        <dbReference type="EMBL" id="GJT29633.1"/>
    </source>
</evidence>
<protein>
    <submittedName>
        <fullName evidence="1">Ribonuclease H-like domain-containing protein</fullName>
    </submittedName>
</protein>
<keyword evidence="2" id="KW-1185">Reference proteome</keyword>
<gene>
    <name evidence="1" type="ORF">Tco_0909908</name>
</gene>